<comment type="caution">
    <text evidence="12">The sequence shown here is derived from an EMBL/GenBank/DDBJ whole genome shotgun (WGS) entry which is preliminary data.</text>
</comment>
<feature type="transmembrane region" description="Helical" evidence="10">
    <location>
        <begin position="12"/>
        <end position="38"/>
    </location>
</feature>
<dbReference type="Gene3D" id="1.10.3720.10">
    <property type="entry name" value="MetI-like"/>
    <property type="match status" value="1"/>
</dbReference>
<dbReference type="AlphaFoldDB" id="A0A918NBD9"/>
<dbReference type="InterPro" id="IPR051613">
    <property type="entry name" value="ABC_transp_permease_HisMQ"/>
</dbReference>
<feature type="transmembrane region" description="Helical" evidence="10">
    <location>
        <begin position="93"/>
        <end position="114"/>
    </location>
</feature>
<dbReference type="PANTHER" id="PTHR30133">
    <property type="entry name" value="CATIONIC AMINO ACID TRANSPORTER, MEMBRANE COMPONENT"/>
    <property type="match status" value="1"/>
</dbReference>
<dbReference type="InterPro" id="IPR000515">
    <property type="entry name" value="MetI-like"/>
</dbReference>
<reference evidence="12" key="2">
    <citation type="submission" date="2020-09" db="EMBL/GenBank/DDBJ databases">
        <authorList>
            <person name="Sun Q."/>
            <person name="Kim S."/>
        </authorList>
    </citation>
    <scope>NUCLEOTIDE SEQUENCE</scope>
    <source>
        <strain evidence="12">KCTC 22169</strain>
    </source>
</reference>
<dbReference type="Pfam" id="PF00528">
    <property type="entry name" value="BPD_transp_1"/>
    <property type="match status" value="1"/>
</dbReference>
<feature type="transmembrane region" description="Helical" evidence="10">
    <location>
        <begin position="200"/>
        <end position="219"/>
    </location>
</feature>
<dbReference type="GO" id="GO:0043190">
    <property type="term" value="C:ATP-binding cassette (ABC) transporter complex"/>
    <property type="evidence" value="ECO:0007669"/>
    <property type="project" value="InterPro"/>
</dbReference>
<keyword evidence="3 10" id="KW-0813">Transport</keyword>
<evidence type="ECO:0000256" key="9">
    <source>
        <dbReference type="ARBA" id="ARBA00023136"/>
    </source>
</evidence>
<dbReference type="InterPro" id="IPR035906">
    <property type="entry name" value="MetI-like_sf"/>
</dbReference>
<evidence type="ECO:0000256" key="6">
    <source>
        <dbReference type="ARBA" id="ARBA00022692"/>
    </source>
</evidence>
<dbReference type="GO" id="GO:0022857">
    <property type="term" value="F:transmembrane transporter activity"/>
    <property type="evidence" value="ECO:0007669"/>
    <property type="project" value="InterPro"/>
</dbReference>
<comment type="subcellular location">
    <subcellularLocation>
        <location evidence="1">Cell inner membrane</location>
        <topology evidence="1">Multi-pass membrane protein</topology>
    </subcellularLocation>
    <subcellularLocation>
        <location evidence="10">Cell membrane</location>
        <topology evidence="10">Multi-pass membrane protein</topology>
    </subcellularLocation>
</comment>
<dbReference type="SUPFAM" id="SSF161098">
    <property type="entry name" value="MetI-like"/>
    <property type="match status" value="1"/>
</dbReference>
<keyword evidence="4" id="KW-1003">Cell membrane</keyword>
<organism evidence="12 13">
    <name type="scientific">Saccharospirillum salsuginis</name>
    <dbReference type="NCBI Taxonomy" id="418750"/>
    <lineage>
        <taxon>Bacteria</taxon>
        <taxon>Pseudomonadati</taxon>
        <taxon>Pseudomonadota</taxon>
        <taxon>Gammaproteobacteria</taxon>
        <taxon>Oceanospirillales</taxon>
        <taxon>Saccharospirillaceae</taxon>
        <taxon>Saccharospirillum</taxon>
    </lineage>
</organism>
<evidence type="ECO:0000259" key="11">
    <source>
        <dbReference type="PROSITE" id="PS50928"/>
    </source>
</evidence>
<evidence type="ECO:0000256" key="5">
    <source>
        <dbReference type="ARBA" id="ARBA00022519"/>
    </source>
</evidence>
<dbReference type="NCBIfam" id="TIGR01726">
    <property type="entry name" value="HEQRo_perm_3TM"/>
    <property type="match status" value="1"/>
</dbReference>
<evidence type="ECO:0000256" key="10">
    <source>
        <dbReference type="RuleBase" id="RU363032"/>
    </source>
</evidence>
<evidence type="ECO:0000313" key="12">
    <source>
        <dbReference type="EMBL" id="GGX55579.1"/>
    </source>
</evidence>
<name>A0A918NBD9_9GAMM</name>
<dbReference type="RefSeq" id="WP_189608871.1">
    <property type="nucleotide sequence ID" value="NZ_BMXR01000005.1"/>
</dbReference>
<dbReference type="GO" id="GO:0006865">
    <property type="term" value="P:amino acid transport"/>
    <property type="evidence" value="ECO:0007669"/>
    <property type="project" value="UniProtKB-KW"/>
</dbReference>
<dbReference type="PROSITE" id="PS50928">
    <property type="entry name" value="ABC_TM1"/>
    <property type="match status" value="1"/>
</dbReference>
<evidence type="ECO:0000256" key="8">
    <source>
        <dbReference type="ARBA" id="ARBA00022989"/>
    </source>
</evidence>
<evidence type="ECO:0000256" key="1">
    <source>
        <dbReference type="ARBA" id="ARBA00004429"/>
    </source>
</evidence>
<dbReference type="Proteomes" id="UP000626148">
    <property type="component" value="Unassembled WGS sequence"/>
</dbReference>
<dbReference type="InterPro" id="IPR010065">
    <property type="entry name" value="AA_ABC_transptr_permease_3TM"/>
</dbReference>
<keyword evidence="8 10" id="KW-1133">Transmembrane helix</keyword>
<keyword evidence="9 10" id="KW-0472">Membrane</keyword>
<evidence type="ECO:0000256" key="7">
    <source>
        <dbReference type="ARBA" id="ARBA00022970"/>
    </source>
</evidence>
<keyword evidence="13" id="KW-1185">Reference proteome</keyword>
<dbReference type="CDD" id="cd06261">
    <property type="entry name" value="TM_PBP2"/>
    <property type="match status" value="1"/>
</dbReference>
<reference evidence="12" key="1">
    <citation type="journal article" date="2014" name="Int. J. Syst. Evol. Microbiol.">
        <title>Complete genome sequence of Corynebacterium casei LMG S-19264T (=DSM 44701T), isolated from a smear-ripened cheese.</title>
        <authorList>
            <consortium name="US DOE Joint Genome Institute (JGI-PGF)"/>
            <person name="Walter F."/>
            <person name="Albersmeier A."/>
            <person name="Kalinowski J."/>
            <person name="Ruckert C."/>
        </authorList>
    </citation>
    <scope>NUCLEOTIDE SEQUENCE</scope>
    <source>
        <strain evidence="12">KCTC 22169</strain>
    </source>
</reference>
<feature type="domain" description="ABC transmembrane type-1" evidence="11">
    <location>
        <begin position="15"/>
        <end position="219"/>
    </location>
</feature>
<proteinExistence type="inferred from homology"/>
<evidence type="ECO:0000256" key="4">
    <source>
        <dbReference type="ARBA" id="ARBA00022475"/>
    </source>
</evidence>
<gene>
    <name evidence="12" type="primary">hisQ</name>
    <name evidence="12" type="ORF">GCM10007392_24080</name>
</gene>
<dbReference type="PANTHER" id="PTHR30133:SF4">
    <property type="entry name" value="ARGININE_ORNITHINE TRANSPORT PROTEIN AOTQ"/>
    <property type="match status" value="1"/>
</dbReference>
<accession>A0A918NBD9</accession>
<keyword evidence="6 10" id="KW-0812">Transmembrane</keyword>
<protein>
    <submittedName>
        <fullName evidence="12">Histidine ABC transporter permease</fullName>
    </submittedName>
</protein>
<evidence type="ECO:0000256" key="3">
    <source>
        <dbReference type="ARBA" id="ARBA00022448"/>
    </source>
</evidence>
<evidence type="ECO:0000256" key="2">
    <source>
        <dbReference type="ARBA" id="ARBA00010072"/>
    </source>
</evidence>
<keyword evidence="5" id="KW-0997">Cell inner membrane</keyword>
<feature type="transmembrane region" description="Helical" evidence="10">
    <location>
        <begin position="64"/>
        <end position="87"/>
    </location>
</feature>
<comment type="similarity">
    <text evidence="2">Belongs to the binding-protein-dependent transport system permease family. HisMQ subfamily.</text>
</comment>
<keyword evidence="7" id="KW-0029">Amino-acid transport</keyword>
<dbReference type="EMBL" id="BMXR01000005">
    <property type="protein sequence ID" value="GGX55579.1"/>
    <property type="molecule type" value="Genomic_DNA"/>
</dbReference>
<sequence>MFDLEGYGPTIFGGAIVTIELAVLSLLMALVLGLLGALGKLSSNRLAKGVATFYTTLIRGVPDLVWMMLLYFGGQIAINQIFDFLYYEFGIDYYPQFNEFVSGVITIGLIFGAYMSETFRGAFMAVDRGQIEAGKAYGMSNWMVFRRIMFPQMMRHAIPGIANNWQVLLKTTALVSVIGLADMVRLATEAAKSTGEPFKFFLPVAVVYLAIAALSDFTFRQLNIKFSAGVVKG</sequence>
<evidence type="ECO:0000313" key="13">
    <source>
        <dbReference type="Proteomes" id="UP000626148"/>
    </source>
</evidence>